<dbReference type="PROSITE" id="PS00066">
    <property type="entry name" value="HMG_COA_REDUCTASE_1"/>
    <property type="match status" value="1"/>
</dbReference>
<comment type="pathway">
    <text evidence="5">Metabolic intermediate biosynthesis; (R)-mevalonate biosynthesis; (R)-mevalonate from acetyl-CoA: step 3/3.</text>
</comment>
<dbReference type="GO" id="GO:0016126">
    <property type="term" value="P:sterol biosynthetic process"/>
    <property type="evidence" value="ECO:0007669"/>
    <property type="project" value="TreeGrafter"/>
</dbReference>
<keyword evidence="7" id="KW-1185">Reference proteome</keyword>
<evidence type="ECO:0000256" key="2">
    <source>
        <dbReference type="ARBA" id="ARBA00022857"/>
    </source>
</evidence>
<organism evidence="6 7">
    <name type="scientific">Halobacterium hubeiense</name>
    <dbReference type="NCBI Taxonomy" id="1407499"/>
    <lineage>
        <taxon>Archaea</taxon>
        <taxon>Methanobacteriati</taxon>
        <taxon>Methanobacteriota</taxon>
        <taxon>Stenosarchaea group</taxon>
        <taxon>Halobacteria</taxon>
        <taxon>Halobacteriales</taxon>
        <taxon>Halobacteriaceae</taxon>
        <taxon>Halobacterium</taxon>
    </lineage>
</organism>
<accession>A0A0U5H7N0</accession>
<keyword evidence="3 5" id="KW-0560">Oxidoreductase</keyword>
<dbReference type="GO" id="GO:0004420">
    <property type="term" value="F:hydroxymethylglutaryl-CoA reductase (NADPH) activity"/>
    <property type="evidence" value="ECO:0007669"/>
    <property type="project" value="UniProtKB-EC"/>
</dbReference>
<dbReference type="SUPFAM" id="SSF56542">
    <property type="entry name" value="Substrate-binding domain of HMG-CoA reductase"/>
    <property type="match status" value="1"/>
</dbReference>
<dbReference type="PANTHER" id="PTHR10572">
    <property type="entry name" value="3-HYDROXY-3-METHYLGLUTARYL-COENZYME A REDUCTASE"/>
    <property type="match status" value="1"/>
</dbReference>
<dbReference type="UniPathway" id="UPA00058">
    <property type="reaction ID" value="UER00103"/>
</dbReference>
<sequence length="403" mass="41303">MTDASDLADRVQAGDLRLYELEDHADADTAAAARRELLERETDATLDASGAFAFDADEVDPNVENLAGGTQLPLGVAGPLSVSGGAADGEFYLPLATTEGALVASVNRGCSAITAAGGANARVTKVGMTRAPVFRVEDVTEGAEVAEWVEENFDALREAAEGTTSHGELTEVTPYVVGDSVYLRFAYDTKDAMGMNMATIATEAAADVVEAESPAELVALSGNLCSDKKPAAINAVEGRGRTVTADVTIPREVVEERFDTTPEAIEEANTRKNLIGSAKAGSLGFNAHAANTVAAVFLATGQDAAQVVEGSNAITTVEDRGDELYASVNLASLEVGTVGGGTKLPTQREALDVLGVRGGGDPAGSNADALAEIIAAGALAGELSLLSALASRHLSSAHEELGR</sequence>
<dbReference type="InterPro" id="IPR002202">
    <property type="entry name" value="HMG_CoA_Rdtase"/>
</dbReference>
<dbReference type="EMBL" id="LN831302">
    <property type="protein sequence ID" value="CQH60495.1"/>
    <property type="molecule type" value="Genomic_DNA"/>
</dbReference>
<evidence type="ECO:0000256" key="4">
    <source>
        <dbReference type="ARBA" id="ARBA00049903"/>
    </source>
</evidence>
<name>A0A0U5H7N0_9EURY</name>
<dbReference type="InterPro" id="IPR023076">
    <property type="entry name" value="HMG_CoA_Rdtase_CS"/>
</dbReference>
<dbReference type="InterPro" id="IPR009029">
    <property type="entry name" value="HMG_CoA_Rdtase_sub-bd_dom_sf"/>
</dbReference>
<reference evidence="7" key="1">
    <citation type="journal article" date="2016" name="Environ. Microbiol.">
        <title>The complete genome of a viable archaeum isolated from 123-million-year-old rock salt.</title>
        <authorList>
            <person name="Jaakkola S.T."/>
            <person name="Pfeiffer F."/>
            <person name="Ravantti J.J."/>
            <person name="Guo Q."/>
            <person name="Liu Y."/>
            <person name="Chen X."/>
            <person name="Ma H."/>
            <person name="Yang C."/>
            <person name="Oksanen H.M."/>
            <person name="Bamford D.H."/>
        </authorList>
    </citation>
    <scope>NUCLEOTIDE SEQUENCE</scope>
    <source>
        <strain evidence="7">JI20-1</strain>
    </source>
</reference>
<dbReference type="InterPro" id="IPR023074">
    <property type="entry name" value="HMG_CoA_Rdtase_cat_sf"/>
</dbReference>
<dbReference type="GO" id="GO:0015936">
    <property type="term" value="P:coenzyme A metabolic process"/>
    <property type="evidence" value="ECO:0007669"/>
    <property type="project" value="InterPro"/>
</dbReference>
<evidence type="ECO:0000256" key="5">
    <source>
        <dbReference type="RuleBase" id="RU361219"/>
    </source>
</evidence>
<dbReference type="Proteomes" id="UP000066737">
    <property type="component" value="Chromosome I"/>
</dbReference>
<evidence type="ECO:0000256" key="3">
    <source>
        <dbReference type="ARBA" id="ARBA00023002"/>
    </source>
</evidence>
<dbReference type="OrthoDB" id="10981at2157"/>
<dbReference type="GO" id="GO:0008299">
    <property type="term" value="P:isoprenoid biosynthetic process"/>
    <property type="evidence" value="ECO:0007669"/>
    <property type="project" value="InterPro"/>
</dbReference>
<keyword evidence="2 5" id="KW-0521">NADP</keyword>
<comment type="catalytic activity">
    <reaction evidence="4 5">
        <text>(R)-mevalonate + 2 NADP(+) + CoA = (3S)-3-hydroxy-3-methylglutaryl-CoA + 2 NADPH + 2 H(+)</text>
        <dbReference type="Rhea" id="RHEA:15989"/>
        <dbReference type="ChEBI" id="CHEBI:15378"/>
        <dbReference type="ChEBI" id="CHEBI:36464"/>
        <dbReference type="ChEBI" id="CHEBI:43074"/>
        <dbReference type="ChEBI" id="CHEBI:57287"/>
        <dbReference type="ChEBI" id="CHEBI:57783"/>
        <dbReference type="ChEBI" id="CHEBI:58349"/>
        <dbReference type="EC" id="1.1.1.34"/>
    </reaction>
</comment>
<dbReference type="PRINTS" id="PR00071">
    <property type="entry name" value="HMGCOARDTASE"/>
</dbReference>
<dbReference type="NCBIfam" id="TIGR00533">
    <property type="entry name" value="HMG_CoA_R_NADP"/>
    <property type="match status" value="1"/>
</dbReference>
<evidence type="ECO:0000313" key="7">
    <source>
        <dbReference type="Proteomes" id="UP000066737"/>
    </source>
</evidence>
<protein>
    <recommendedName>
        <fullName evidence="5">3-hydroxy-3-methylglutaryl coenzyme A reductase</fullName>
        <shortName evidence="5">HMG-CoA reductase</shortName>
        <ecNumber evidence="5">1.1.1.34</ecNumber>
    </recommendedName>
</protein>
<comment type="similarity">
    <text evidence="1 5">Belongs to the HMG-CoA reductase family.</text>
</comment>
<dbReference type="KEGG" id="hhb:Hhub_3224"/>
<dbReference type="FunFam" id="3.30.70.420:FF:000001">
    <property type="entry name" value="3-hydroxy-3-methylglutaryl coenzyme A reductase"/>
    <property type="match status" value="1"/>
</dbReference>
<dbReference type="Gene3D" id="3.90.770.10">
    <property type="entry name" value="3-hydroxy-3-methylglutaryl-coenzyme A Reductase, Chain A, domain 2"/>
    <property type="match status" value="1"/>
</dbReference>
<dbReference type="Gene3D" id="3.30.70.420">
    <property type="entry name" value="Hydroxymethylglutaryl-CoA reductase, class I/II, NAD/NADP-binding domain"/>
    <property type="match status" value="1"/>
</dbReference>
<proteinExistence type="inferred from homology"/>
<dbReference type="PROSITE" id="PS50065">
    <property type="entry name" value="HMG_COA_REDUCTASE_4"/>
    <property type="match status" value="1"/>
</dbReference>
<dbReference type="EC" id="1.1.1.34" evidence="5"/>
<dbReference type="InterPro" id="IPR009023">
    <property type="entry name" value="HMG_CoA_Rdtase_NAD(P)-bd_sf"/>
</dbReference>
<evidence type="ECO:0000313" key="6">
    <source>
        <dbReference type="EMBL" id="CQH60495.1"/>
    </source>
</evidence>
<gene>
    <name evidence="6" type="primary">hmgA</name>
    <name evidence="6" type="ORF">HHUB_3224</name>
</gene>
<dbReference type="SUPFAM" id="SSF55035">
    <property type="entry name" value="NAD-binding domain of HMG-CoA reductase"/>
    <property type="match status" value="1"/>
</dbReference>
<dbReference type="STRING" id="1407499.HHUB_3224"/>
<dbReference type="InterPro" id="IPR004554">
    <property type="entry name" value="HMG_CoA_Rdtase_eu_arc"/>
</dbReference>
<dbReference type="PANTHER" id="PTHR10572:SF24">
    <property type="entry name" value="3-HYDROXY-3-METHYLGLUTARYL-COENZYME A REDUCTASE"/>
    <property type="match status" value="1"/>
</dbReference>
<dbReference type="RefSeq" id="WP_059057586.1">
    <property type="nucleotide sequence ID" value="NZ_CEML01000001.1"/>
</dbReference>
<dbReference type="PROSITE" id="PS00318">
    <property type="entry name" value="HMG_COA_REDUCTASE_2"/>
    <property type="match status" value="1"/>
</dbReference>
<dbReference type="AlphaFoldDB" id="A0A0U5H7N0"/>
<dbReference type="CDD" id="cd00643">
    <property type="entry name" value="HMG-CoA_reductase_classI"/>
    <property type="match status" value="1"/>
</dbReference>
<dbReference type="GeneID" id="26659837"/>
<evidence type="ECO:0000256" key="1">
    <source>
        <dbReference type="ARBA" id="ARBA00007661"/>
    </source>
</evidence>
<dbReference type="Pfam" id="PF00368">
    <property type="entry name" value="HMG-CoA_red"/>
    <property type="match status" value="1"/>
</dbReference>